<dbReference type="CDD" id="cd22677">
    <property type="entry name" value="FHA_Kanadaptin"/>
    <property type="match status" value="1"/>
</dbReference>
<evidence type="ECO:0000313" key="5">
    <source>
        <dbReference type="EMBL" id="CAD6188124.1"/>
    </source>
</evidence>
<dbReference type="GO" id="GO:0003723">
    <property type="term" value="F:RNA binding"/>
    <property type="evidence" value="ECO:0007669"/>
    <property type="project" value="UniProtKB-UniRule"/>
</dbReference>
<sequence>MVFKSPALPPPEHFTTCQPVVSEIPVHSPVEREKESCSVGTEDVQKIDSKQTAKVSIAPPELSYKPPPWACQPDDEMDYKLEVLKDGRILTQFDMRERKHPTFIVIGRLPSCDVVLEHPSISRYHSILQFGEDTMAKSGRGWHIYDMGSTHGTKVNKNRLPPKQYIRLYIGHVLQFGGSTRLFNLLGPSSDCEPEWDCSPSEMKQKVQKKILEAKLAAAARQEIEEEGKREEESEGCNWGMDYGEGEKSSAAAVELDPHLMEDREAYYLQDPRKALTKFFEREGFDMNFAFSEQGSGHTHKWVCSIELPVEIDGVDRAFTASATVSTSKKDAQSQCALEACKILDAYGVLRRGSTKLRVKKKTLEANDYYEEDDDLYLDRTGQLEKQREKRRIWAEEGTYTKKVEKDTYDSLCVKLEQAKKDVAEIQQLLDALNPVKKEGLKSGGDALDDYVRQLENGVVGGDDLKTKTEKSMLRQKLVIATHDVQKLEKLVRIAKPVALPGLSALSATSGDKQTFLRKMLAARKAKEAQANQGPATKEASTVPPSIQIAQEEFTPETEEEDEKAAVSLPPPSSPGLVQETSGAVPFPLEPVVIKSEVTPTTDEMITTVATDSQLPAKNEFPPSSLPLTPKAPDIIVNVAQSRQNDALHEDEPVEKKKKVTRTRKRDEKKLAGAEDYGVGYDDRDEKYATWMPPENQSGDGTSALHAKFAGRY</sequence>
<evidence type="ECO:0000256" key="1">
    <source>
        <dbReference type="PROSITE-ProRule" id="PRU00266"/>
    </source>
</evidence>
<evidence type="ECO:0000259" key="4">
    <source>
        <dbReference type="PROSITE" id="PS50137"/>
    </source>
</evidence>
<gene>
    <name evidence="5" type="ORF">CAUJ_LOCUS4043</name>
</gene>
<proteinExistence type="predicted"/>
<dbReference type="CDD" id="cd19856">
    <property type="entry name" value="DSRM_Kanadaptin"/>
    <property type="match status" value="1"/>
</dbReference>
<name>A0A8S1GYT1_9PELO</name>
<dbReference type="InterPro" id="IPR008984">
    <property type="entry name" value="SMAD_FHA_dom_sf"/>
</dbReference>
<feature type="region of interest" description="Disordered" evidence="2">
    <location>
        <begin position="553"/>
        <end position="578"/>
    </location>
</feature>
<feature type="domain" description="FHA" evidence="3">
    <location>
        <begin position="104"/>
        <end position="160"/>
    </location>
</feature>
<feature type="region of interest" description="Disordered" evidence="2">
    <location>
        <begin position="645"/>
        <end position="713"/>
    </location>
</feature>
<dbReference type="PANTHER" id="PTHR23308">
    <property type="entry name" value="NUCLEAR INHIBITOR OF PROTEIN PHOSPHATASE-1"/>
    <property type="match status" value="1"/>
</dbReference>
<dbReference type="Proteomes" id="UP000835052">
    <property type="component" value="Unassembled WGS sequence"/>
</dbReference>
<feature type="compositionally biased region" description="Basic and acidic residues" evidence="2">
    <location>
        <begin position="646"/>
        <end position="655"/>
    </location>
</feature>
<dbReference type="SUPFAM" id="SSF54768">
    <property type="entry name" value="dsRNA-binding domain-like"/>
    <property type="match status" value="1"/>
</dbReference>
<dbReference type="PROSITE" id="PS50137">
    <property type="entry name" value="DS_RBD"/>
    <property type="match status" value="1"/>
</dbReference>
<organism evidence="5 6">
    <name type="scientific">Caenorhabditis auriculariae</name>
    <dbReference type="NCBI Taxonomy" id="2777116"/>
    <lineage>
        <taxon>Eukaryota</taxon>
        <taxon>Metazoa</taxon>
        <taxon>Ecdysozoa</taxon>
        <taxon>Nematoda</taxon>
        <taxon>Chromadorea</taxon>
        <taxon>Rhabditida</taxon>
        <taxon>Rhabditina</taxon>
        <taxon>Rhabditomorpha</taxon>
        <taxon>Rhabditoidea</taxon>
        <taxon>Rhabditidae</taxon>
        <taxon>Peloderinae</taxon>
        <taxon>Caenorhabditis</taxon>
    </lineage>
</organism>
<protein>
    <recommendedName>
        <fullName evidence="7">FHA domain-containing protein</fullName>
    </recommendedName>
</protein>
<dbReference type="Pfam" id="PF00035">
    <property type="entry name" value="dsrm"/>
    <property type="match status" value="1"/>
</dbReference>
<evidence type="ECO:0000256" key="2">
    <source>
        <dbReference type="SAM" id="MobiDB-lite"/>
    </source>
</evidence>
<evidence type="ECO:0000259" key="3">
    <source>
        <dbReference type="PROSITE" id="PS50006"/>
    </source>
</evidence>
<comment type="caution">
    <text evidence="5">The sequence shown here is derived from an EMBL/GenBank/DDBJ whole genome shotgun (WGS) entry which is preliminary data.</text>
</comment>
<dbReference type="OrthoDB" id="433755at2759"/>
<dbReference type="Gene3D" id="3.30.160.20">
    <property type="match status" value="1"/>
</dbReference>
<keyword evidence="1" id="KW-0694">RNA-binding</keyword>
<dbReference type="EMBL" id="CAJGYM010000008">
    <property type="protein sequence ID" value="CAD6188124.1"/>
    <property type="molecule type" value="Genomic_DNA"/>
</dbReference>
<dbReference type="InterPro" id="IPR050923">
    <property type="entry name" value="Cell_Proc_Reg/RNA_Proc"/>
</dbReference>
<evidence type="ECO:0008006" key="7">
    <source>
        <dbReference type="Google" id="ProtNLM"/>
    </source>
</evidence>
<reference evidence="5" key="1">
    <citation type="submission" date="2020-10" db="EMBL/GenBank/DDBJ databases">
        <authorList>
            <person name="Kikuchi T."/>
        </authorList>
    </citation>
    <scope>NUCLEOTIDE SEQUENCE</scope>
    <source>
        <strain evidence="5">NKZ352</strain>
    </source>
</reference>
<keyword evidence="6" id="KW-1185">Reference proteome</keyword>
<feature type="compositionally biased region" description="Acidic residues" evidence="2">
    <location>
        <begin position="554"/>
        <end position="563"/>
    </location>
</feature>
<dbReference type="InterPro" id="IPR000253">
    <property type="entry name" value="FHA_dom"/>
</dbReference>
<dbReference type="AlphaFoldDB" id="A0A8S1GYT1"/>
<dbReference type="SMART" id="SM00240">
    <property type="entry name" value="FHA"/>
    <property type="match status" value="1"/>
</dbReference>
<dbReference type="SUPFAM" id="SSF49879">
    <property type="entry name" value="SMAD/FHA domain"/>
    <property type="match status" value="1"/>
</dbReference>
<dbReference type="Gene3D" id="2.60.200.20">
    <property type="match status" value="1"/>
</dbReference>
<evidence type="ECO:0000313" key="6">
    <source>
        <dbReference type="Proteomes" id="UP000835052"/>
    </source>
</evidence>
<accession>A0A8S1GYT1</accession>
<dbReference type="InterPro" id="IPR014720">
    <property type="entry name" value="dsRBD_dom"/>
</dbReference>
<dbReference type="PROSITE" id="PS50006">
    <property type="entry name" value="FHA_DOMAIN"/>
    <property type="match status" value="1"/>
</dbReference>
<dbReference type="FunFam" id="3.30.160.20:FF:000088">
    <property type="entry name" value="Uncharacterized protein ZK632.2"/>
    <property type="match status" value="1"/>
</dbReference>
<feature type="domain" description="DRBM" evidence="4">
    <location>
        <begin position="271"/>
        <end position="346"/>
    </location>
</feature>
<dbReference type="Pfam" id="PF00498">
    <property type="entry name" value="FHA"/>
    <property type="match status" value="1"/>
</dbReference>